<sequence length="124" mass="13968">MIDLTLMYAAHDAFRRDLDRLTSVAATGEVGSREVRAGRDGFRRFLTVHHEAEDAVLRAKPSERPQDPRLLDDMEDEHAELDPSSRRSARPSPPVTRSRCAGTATCWPAASPHTSTTRRRTRCR</sequence>
<evidence type="ECO:0000259" key="2">
    <source>
        <dbReference type="Pfam" id="PF01814"/>
    </source>
</evidence>
<feature type="region of interest" description="Disordered" evidence="1">
    <location>
        <begin position="56"/>
        <end position="124"/>
    </location>
</feature>
<evidence type="ECO:0000313" key="3">
    <source>
        <dbReference type="EMBL" id="MFB9837084.1"/>
    </source>
</evidence>
<dbReference type="Gene3D" id="1.20.120.520">
    <property type="entry name" value="nmb1532 protein domain like"/>
    <property type="match status" value="1"/>
</dbReference>
<dbReference type="InterPro" id="IPR012312">
    <property type="entry name" value="Hemerythrin-like"/>
</dbReference>
<reference evidence="3 4" key="1">
    <citation type="submission" date="2024-09" db="EMBL/GenBank/DDBJ databases">
        <authorList>
            <person name="Sun Q."/>
            <person name="Mori K."/>
        </authorList>
    </citation>
    <scope>NUCLEOTIDE SEQUENCE [LARGE SCALE GENOMIC DNA]</scope>
    <source>
        <strain evidence="3 4">TBRC 0563</strain>
    </source>
</reference>
<protein>
    <submittedName>
        <fullName evidence="3">Hemerythrin domain-containing protein</fullName>
    </submittedName>
</protein>
<gene>
    <name evidence="3" type="ORF">ACFFNX_33425</name>
</gene>
<comment type="caution">
    <text evidence="3">The sequence shown here is derived from an EMBL/GenBank/DDBJ whole genome shotgun (WGS) entry which is preliminary data.</text>
</comment>
<dbReference type="RefSeq" id="WP_378209865.1">
    <property type="nucleotide sequence ID" value="NZ_JBHLZP010000341.1"/>
</dbReference>
<evidence type="ECO:0000256" key="1">
    <source>
        <dbReference type="SAM" id="MobiDB-lite"/>
    </source>
</evidence>
<feature type="compositionally biased region" description="Basic and acidic residues" evidence="1">
    <location>
        <begin position="56"/>
        <end position="72"/>
    </location>
</feature>
<name>A0ABV5YPW2_9ACTN</name>
<proteinExistence type="predicted"/>
<dbReference type="EMBL" id="JBHLZP010000341">
    <property type="protein sequence ID" value="MFB9837084.1"/>
    <property type="molecule type" value="Genomic_DNA"/>
</dbReference>
<keyword evidence="4" id="KW-1185">Reference proteome</keyword>
<dbReference type="Proteomes" id="UP001589627">
    <property type="component" value="Unassembled WGS sequence"/>
</dbReference>
<evidence type="ECO:0000313" key="4">
    <source>
        <dbReference type="Proteomes" id="UP001589627"/>
    </source>
</evidence>
<dbReference type="Pfam" id="PF01814">
    <property type="entry name" value="Hemerythrin"/>
    <property type="match status" value="1"/>
</dbReference>
<organism evidence="3 4">
    <name type="scientific">Actinoallomurus acaciae</name>
    <dbReference type="NCBI Taxonomy" id="502577"/>
    <lineage>
        <taxon>Bacteria</taxon>
        <taxon>Bacillati</taxon>
        <taxon>Actinomycetota</taxon>
        <taxon>Actinomycetes</taxon>
        <taxon>Streptosporangiales</taxon>
        <taxon>Thermomonosporaceae</taxon>
        <taxon>Actinoallomurus</taxon>
    </lineage>
</organism>
<feature type="domain" description="Hemerythrin-like" evidence="2">
    <location>
        <begin position="5"/>
        <end position="83"/>
    </location>
</feature>
<accession>A0ABV5YPW2</accession>
<dbReference type="CDD" id="cd12108">
    <property type="entry name" value="Hr-like"/>
    <property type="match status" value="1"/>
</dbReference>